<reference evidence="1 2" key="2">
    <citation type="submission" date="2018-11" db="EMBL/GenBank/DDBJ databases">
        <authorList>
            <consortium name="Pathogen Informatics"/>
        </authorList>
    </citation>
    <scope>NUCLEOTIDE SEQUENCE [LARGE SCALE GENOMIC DNA]</scope>
</reference>
<name>A0A183DND7_9BILA</name>
<keyword evidence="2" id="KW-1185">Reference proteome</keyword>
<dbReference type="Proteomes" id="UP000271098">
    <property type="component" value="Unassembled WGS sequence"/>
</dbReference>
<dbReference type="AlphaFoldDB" id="A0A183DND7"/>
<reference evidence="3" key="1">
    <citation type="submission" date="2016-06" db="UniProtKB">
        <authorList>
            <consortium name="WormBaseParasite"/>
        </authorList>
    </citation>
    <scope>IDENTIFICATION</scope>
</reference>
<evidence type="ECO:0000313" key="3">
    <source>
        <dbReference type="WBParaSite" id="GPUH_0001024101-mRNA-1"/>
    </source>
</evidence>
<evidence type="ECO:0000313" key="1">
    <source>
        <dbReference type="EMBL" id="VDN17158.1"/>
    </source>
</evidence>
<accession>A0A183DND7</accession>
<sequence>MVEKQHGNSVSRKDLGKFTLGLARCIVVFDGQVPDVELADFCGRQQGARGNAVGAEGEGHACSYTAAFPSQMTHLPKQTTEWTVGRPPPMGKLTHRYISGTDPQHITCLIIGGLFLLCAA</sequence>
<evidence type="ECO:0000313" key="2">
    <source>
        <dbReference type="Proteomes" id="UP000271098"/>
    </source>
</evidence>
<dbReference type="EMBL" id="UYRT01077888">
    <property type="protein sequence ID" value="VDN17158.1"/>
    <property type="molecule type" value="Genomic_DNA"/>
</dbReference>
<dbReference type="WBParaSite" id="GPUH_0001024101-mRNA-1">
    <property type="protein sequence ID" value="GPUH_0001024101-mRNA-1"/>
    <property type="gene ID" value="GPUH_0001024101"/>
</dbReference>
<organism evidence="3">
    <name type="scientific">Gongylonema pulchrum</name>
    <dbReference type="NCBI Taxonomy" id="637853"/>
    <lineage>
        <taxon>Eukaryota</taxon>
        <taxon>Metazoa</taxon>
        <taxon>Ecdysozoa</taxon>
        <taxon>Nematoda</taxon>
        <taxon>Chromadorea</taxon>
        <taxon>Rhabditida</taxon>
        <taxon>Spirurina</taxon>
        <taxon>Spiruromorpha</taxon>
        <taxon>Spiruroidea</taxon>
        <taxon>Gongylonematidae</taxon>
        <taxon>Gongylonema</taxon>
    </lineage>
</organism>
<protein>
    <submittedName>
        <fullName evidence="1 3">Uncharacterized protein</fullName>
    </submittedName>
</protein>
<gene>
    <name evidence="1" type="ORF">GPUH_LOCUS10228</name>
</gene>
<proteinExistence type="predicted"/>